<dbReference type="RefSeq" id="XP_033387829.1">
    <property type="nucleotide sequence ID" value="XM_033524260.1"/>
</dbReference>
<dbReference type="EMBL" id="ML978067">
    <property type="protein sequence ID" value="KAF2019490.1"/>
    <property type="molecule type" value="Genomic_DNA"/>
</dbReference>
<dbReference type="OrthoDB" id="1862401at2759"/>
<evidence type="ECO:0000313" key="2">
    <source>
        <dbReference type="EMBL" id="KAF2019490.1"/>
    </source>
</evidence>
<dbReference type="PANTHER" id="PTHR31642:SF310">
    <property type="entry name" value="FATTY ALCOHOL:CAFFEOYL-COA ACYLTRANSFERASE"/>
    <property type="match status" value="1"/>
</dbReference>
<dbReference type="InterPro" id="IPR050317">
    <property type="entry name" value="Plant_Fungal_Acyltransferase"/>
</dbReference>
<dbReference type="GO" id="GO:0016747">
    <property type="term" value="F:acyltransferase activity, transferring groups other than amino-acyl groups"/>
    <property type="evidence" value="ECO:0007669"/>
    <property type="project" value="TreeGrafter"/>
</dbReference>
<dbReference type="GeneID" id="54281657"/>
<protein>
    <recommendedName>
        <fullName evidence="4">Trichothecene 3-O-acetyltransferas-like protein</fullName>
    </recommendedName>
</protein>
<dbReference type="InterPro" id="IPR023213">
    <property type="entry name" value="CAT-like_dom_sf"/>
</dbReference>
<organism evidence="2 3">
    <name type="scientific">Aaosphaeria arxii CBS 175.79</name>
    <dbReference type="NCBI Taxonomy" id="1450172"/>
    <lineage>
        <taxon>Eukaryota</taxon>
        <taxon>Fungi</taxon>
        <taxon>Dikarya</taxon>
        <taxon>Ascomycota</taxon>
        <taxon>Pezizomycotina</taxon>
        <taxon>Dothideomycetes</taxon>
        <taxon>Pleosporomycetidae</taxon>
        <taxon>Pleosporales</taxon>
        <taxon>Pleosporales incertae sedis</taxon>
        <taxon>Aaosphaeria</taxon>
    </lineage>
</organism>
<name>A0A6A5Y3V3_9PLEO</name>
<proteinExistence type="predicted"/>
<dbReference type="Proteomes" id="UP000799778">
    <property type="component" value="Unassembled WGS sequence"/>
</dbReference>
<dbReference type="AlphaFoldDB" id="A0A6A5Y3V3"/>
<evidence type="ECO:0000256" key="1">
    <source>
        <dbReference type="ARBA" id="ARBA00022679"/>
    </source>
</evidence>
<dbReference type="Gene3D" id="3.30.559.10">
    <property type="entry name" value="Chloramphenicol acetyltransferase-like domain"/>
    <property type="match status" value="2"/>
</dbReference>
<evidence type="ECO:0008006" key="4">
    <source>
        <dbReference type="Google" id="ProtNLM"/>
    </source>
</evidence>
<keyword evidence="3" id="KW-1185">Reference proteome</keyword>
<gene>
    <name evidence="2" type="ORF">BU24DRAFT_365004</name>
</gene>
<evidence type="ECO:0000313" key="3">
    <source>
        <dbReference type="Proteomes" id="UP000799778"/>
    </source>
</evidence>
<keyword evidence="1" id="KW-0808">Transferase</keyword>
<dbReference type="Pfam" id="PF02458">
    <property type="entry name" value="Transferase"/>
    <property type="match status" value="1"/>
</dbReference>
<dbReference type="PANTHER" id="PTHR31642">
    <property type="entry name" value="TRICHOTHECENE 3-O-ACETYLTRANSFERASE"/>
    <property type="match status" value="1"/>
</dbReference>
<sequence length="459" mass="50886">MAMENTETIERLSPFDLLMPRTYVSAVFAFQTIEPMMSISKRLQHGLDSLSQQLPWLCGLVLPTTATRESRAKITTAGLEIRWNANVSIPTIIEKGTIEASYHKLAADGMPPSAIPADVWPMPSIIDDTLFESGAPVFGASLFQFADSQGVGLCVSLHHNVVDATGFAEVIRLWARHIAGFTMHQSDPALSRVDRLSQALSFYSTRTSVELTDDLIASHPEHSRTAPTLPAEFAPCTTKLFKIPMIRINAIKQQLGNFMPTLPTTNTLICALIWSSITRARMRRSSVAAEQCSQLVMAVNGRRHISTELSSPDNPYFGNVVVFSLAKHPIHDLSKSGDMEQLAGICNTIARSQSPTRLNTRYIAEVYNLVGGLSDYRTLFPGWDLFNSRDLTITSWADLDLYATDFGATLGRPEFIRVPYVEADGVGIILPRKRTAREELEVLIMLRSEDMECLDFFDG</sequence>
<accession>A0A6A5Y3V3</accession>
<reference evidence="2" key="1">
    <citation type="journal article" date="2020" name="Stud. Mycol.">
        <title>101 Dothideomycetes genomes: a test case for predicting lifestyles and emergence of pathogens.</title>
        <authorList>
            <person name="Haridas S."/>
            <person name="Albert R."/>
            <person name="Binder M."/>
            <person name="Bloem J."/>
            <person name="Labutti K."/>
            <person name="Salamov A."/>
            <person name="Andreopoulos B."/>
            <person name="Baker S."/>
            <person name="Barry K."/>
            <person name="Bills G."/>
            <person name="Bluhm B."/>
            <person name="Cannon C."/>
            <person name="Castanera R."/>
            <person name="Culley D."/>
            <person name="Daum C."/>
            <person name="Ezra D."/>
            <person name="Gonzalez J."/>
            <person name="Henrissat B."/>
            <person name="Kuo A."/>
            <person name="Liang C."/>
            <person name="Lipzen A."/>
            <person name="Lutzoni F."/>
            <person name="Magnuson J."/>
            <person name="Mondo S."/>
            <person name="Nolan M."/>
            <person name="Ohm R."/>
            <person name="Pangilinan J."/>
            <person name="Park H.-J."/>
            <person name="Ramirez L."/>
            <person name="Alfaro M."/>
            <person name="Sun H."/>
            <person name="Tritt A."/>
            <person name="Yoshinaga Y."/>
            <person name="Zwiers L.-H."/>
            <person name="Turgeon B."/>
            <person name="Goodwin S."/>
            <person name="Spatafora J."/>
            <person name="Crous P."/>
            <person name="Grigoriev I."/>
        </authorList>
    </citation>
    <scope>NUCLEOTIDE SEQUENCE</scope>
    <source>
        <strain evidence="2">CBS 175.79</strain>
    </source>
</reference>